<proteinExistence type="inferred from homology"/>
<gene>
    <name evidence="4" type="ORF">Godav_011908</name>
</gene>
<evidence type="ECO:0000256" key="2">
    <source>
        <dbReference type="ARBA" id="ARBA00022980"/>
    </source>
</evidence>
<evidence type="ECO:0000256" key="1">
    <source>
        <dbReference type="ARBA" id="ARBA00008431"/>
    </source>
</evidence>
<dbReference type="InterPro" id="IPR036351">
    <property type="entry name" value="Ribosomal_eL32_sf"/>
</dbReference>
<dbReference type="GO" id="GO:0003735">
    <property type="term" value="F:structural constituent of ribosome"/>
    <property type="evidence" value="ECO:0007669"/>
    <property type="project" value="InterPro"/>
</dbReference>
<dbReference type="GO" id="GO:0006412">
    <property type="term" value="P:translation"/>
    <property type="evidence" value="ECO:0007669"/>
    <property type="project" value="InterPro"/>
</dbReference>
<dbReference type="SUPFAM" id="SSF52042">
    <property type="entry name" value="Ribosomal protein L32e"/>
    <property type="match status" value="1"/>
</dbReference>
<evidence type="ECO:0000313" key="5">
    <source>
        <dbReference type="Proteomes" id="UP000593561"/>
    </source>
</evidence>
<reference evidence="4 5" key="1">
    <citation type="journal article" date="2019" name="Genome Biol. Evol.">
        <title>Insights into the evolution of the New World diploid cottons (Gossypium, subgenus Houzingenia) based on genome sequencing.</title>
        <authorList>
            <person name="Grover C.E."/>
            <person name="Arick M.A. 2nd"/>
            <person name="Thrash A."/>
            <person name="Conover J.L."/>
            <person name="Sanders W.S."/>
            <person name="Peterson D.G."/>
            <person name="Frelichowski J.E."/>
            <person name="Scheffler J.A."/>
            <person name="Scheffler B.E."/>
            <person name="Wendel J.F."/>
        </authorList>
    </citation>
    <scope>NUCLEOTIDE SEQUENCE [LARGE SCALE GENOMIC DNA]</scope>
    <source>
        <strain evidence="4">27</strain>
        <tissue evidence="4">Leaf</tissue>
    </source>
</reference>
<sequence length="42" mass="4871">MAVPLLLKKIVKKSVKKFKRPQTDCKISVETNWRRSKGIDSL</sequence>
<comment type="caution">
    <text evidence="4">The sequence shown here is derived from an EMBL/GenBank/DDBJ whole genome shotgun (WGS) entry which is preliminary data.</text>
</comment>
<dbReference type="PANTHER" id="PTHR23413">
    <property type="entry name" value="60S RIBOSOMAL PROTEIN L32 AND DNA-DIRECTED RNA POLYMERASE II, SUBUNIT N"/>
    <property type="match status" value="1"/>
</dbReference>
<feature type="non-terminal residue" evidence="4">
    <location>
        <position position="42"/>
    </location>
</feature>
<dbReference type="AlphaFoldDB" id="A0A7J8RBJ7"/>
<accession>A0A7J8RBJ7</accession>
<evidence type="ECO:0008006" key="6">
    <source>
        <dbReference type="Google" id="ProtNLM"/>
    </source>
</evidence>
<protein>
    <recommendedName>
        <fullName evidence="6">Ribosomal protein L32</fullName>
    </recommendedName>
</protein>
<name>A0A7J8RBJ7_GOSDV</name>
<keyword evidence="5" id="KW-1185">Reference proteome</keyword>
<evidence type="ECO:0000313" key="4">
    <source>
        <dbReference type="EMBL" id="MBA0611207.1"/>
    </source>
</evidence>
<evidence type="ECO:0000256" key="3">
    <source>
        <dbReference type="ARBA" id="ARBA00023274"/>
    </source>
</evidence>
<dbReference type="GO" id="GO:0022625">
    <property type="term" value="C:cytosolic large ribosomal subunit"/>
    <property type="evidence" value="ECO:0007669"/>
    <property type="project" value="TreeGrafter"/>
</dbReference>
<keyword evidence="3" id="KW-0687">Ribonucleoprotein</keyword>
<keyword evidence="2" id="KW-0689">Ribosomal protein</keyword>
<dbReference type="Proteomes" id="UP000593561">
    <property type="component" value="Unassembled WGS sequence"/>
</dbReference>
<comment type="similarity">
    <text evidence="1">Belongs to the eukaryotic ribosomal protein eL32 family.</text>
</comment>
<organism evidence="4 5">
    <name type="scientific">Gossypium davidsonii</name>
    <name type="common">Davidson's cotton</name>
    <name type="synonym">Gossypium klotzschianum subsp. davidsonii</name>
    <dbReference type="NCBI Taxonomy" id="34287"/>
    <lineage>
        <taxon>Eukaryota</taxon>
        <taxon>Viridiplantae</taxon>
        <taxon>Streptophyta</taxon>
        <taxon>Embryophyta</taxon>
        <taxon>Tracheophyta</taxon>
        <taxon>Spermatophyta</taxon>
        <taxon>Magnoliopsida</taxon>
        <taxon>eudicotyledons</taxon>
        <taxon>Gunneridae</taxon>
        <taxon>Pentapetalae</taxon>
        <taxon>rosids</taxon>
        <taxon>malvids</taxon>
        <taxon>Malvales</taxon>
        <taxon>Malvaceae</taxon>
        <taxon>Malvoideae</taxon>
        <taxon>Gossypium</taxon>
    </lineage>
</organism>
<dbReference type="PANTHER" id="PTHR23413:SF21">
    <property type="entry name" value="LARGE RIBOSOMAL SUBUNIT PROTEIN EL32Y-RELATED"/>
    <property type="match status" value="1"/>
</dbReference>
<dbReference type="EMBL" id="JABFAC010000004">
    <property type="protein sequence ID" value="MBA0611207.1"/>
    <property type="molecule type" value="Genomic_DNA"/>
</dbReference>
<dbReference type="InterPro" id="IPR001515">
    <property type="entry name" value="Ribosomal_eL32"/>
</dbReference>